<evidence type="ECO:0000256" key="7">
    <source>
        <dbReference type="SAM" id="Phobius"/>
    </source>
</evidence>
<keyword evidence="9" id="KW-1185">Reference proteome</keyword>
<feature type="transmembrane region" description="Helical" evidence="7">
    <location>
        <begin position="293"/>
        <end position="316"/>
    </location>
</feature>
<keyword evidence="3" id="KW-1003">Cell membrane</keyword>
<evidence type="ECO:0000256" key="3">
    <source>
        <dbReference type="ARBA" id="ARBA00022475"/>
    </source>
</evidence>
<dbReference type="NCBIfam" id="TIGR00374">
    <property type="entry name" value="flippase-like domain"/>
    <property type="match status" value="1"/>
</dbReference>
<protein>
    <submittedName>
        <fullName evidence="8">YbhN family protein</fullName>
    </submittedName>
</protein>
<name>A0ABD5R7B8_9EURY</name>
<comment type="similarity">
    <text evidence="2">Belongs to the UPF0104 family.</text>
</comment>
<feature type="transmembrane region" description="Helical" evidence="7">
    <location>
        <begin position="235"/>
        <end position="254"/>
    </location>
</feature>
<feature type="transmembrane region" description="Helical" evidence="7">
    <location>
        <begin position="260"/>
        <end position="281"/>
    </location>
</feature>
<feature type="transmembrane region" description="Helical" evidence="7">
    <location>
        <begin position="322"/>
        <end position="340"/>
    </location>
</feature>
<sequence>MVATTRGRVLRAVGAFALGLALLAVLLSSVGVGRVFRHLRTADPRLGALGALSAVTAVLLWSEALRQLLCVGRQVSGLRYRAAFLTGDFTKQVLPMGHASGPAIMAYAVSRAVGIDYEETLAAITVADLLNLAVSLLLATAGLALVAVSHPETATDAVLLPLVVAVLGVFVVVVLLTSRRRLLTAFVRRAAAFCHATAGRVVGRLDRLLDPEQIDSRLVGYYATLDTVAADRSRVVLAGVLAVAGWVLFAFPLYTSALALGVALPVTLALFVVPVAGLATWFPVPGGLGGVEVAVAGALVGFLGVDVGTAAAVALLYRLCSYWTVVAVDGLAALGAVAFGR</sequence>
<comment type="subcellular location">
    <subcellularLocation>
        <location evidence="1">Cell membrane</location>
        <topology evidence="1">Multi-pass membrane protein</topology>
    </subcellularLocation>
</comment>
<dbReference type="Proteomes" id="UP001596201">
    <property type="component" value="Unassembled WGS sequence"/>
</dbReference>
<feature type="transmembrane region" description="Helical" evidence="7">
    <location>
        <begin position="48"/>
        <end position="69"/>
    </location>
</feature>
<dbReference type="Pfam" id="PF03706">
    <property type="entry name" value="LPG_synthase_TM"/>
    <property type="match status" value="1"/>
</dbReference>
<organism evidence="8 9">
    <name type="scientific">Salinirubrum litoreum</name>
    <dbReference type="NCBI Taxonomy" id="1126234"/>
    <lineage>
        <taxon>Archaea</taxon>
        <taxon>Methanobacteriati</taxon>
        <taxon>Methanobacteriota</taxon>
        <taxon>Stenosarchaea group</taxon>
        <taxon>Halobacteria</taxon>
        <taxon>Halobacteriales</taxon>
        <taxon>Haloferacaceae</taxon>
        <taxon>Salinirubrum</taxon>
    </lineage>
</organism>
<dbReference type="AlphaFoldDB" id="A0ABD5R7B8"/>
<dbReference type="PANTHER" id="PTHR39087">
    <property type="entry name" value="UPF0104 MEMBRANE PROTEIN MJ1595"/>
    <property type="match status" value="1"/>
</dbReference>
<feature type="transmembrane region" description="Helical" evidence="7">
    <location>
        <begin position="158"/>
        <end position="178"/>
    </location>
</feature>
<keyword evidence="5 7" id="KW-1133">Transmembrane helix</keyword>
<evidence type="ECO:0000256" key="1">
    <source>
        <dbReference type="ARBA" id="ARBA00004651"/>
    </source>
</evidence>
<proteinExistence type="inferred from homology"/>
<evidence type="ECO:0000313" key="8">
    <source>
        <dbReference type="EMBL" id="MFC5365954.1"/>
    </source>
</evidence>
<comment type="caution">
    <text evidence="8">The sequence shown here is derived from an EMBL/GenBank/DDBJ whole genome shotgun (WGS) entry which is preliminary data.</text>
</comment>
<dbReference type="EMBL" id="JBHSKX010000001">
    <property type="protein sequence ID" value="MFC5365954.1"/>
    <property type="molecule type" value="Genomic_DNA"/>
</dbReference>
<evidence type="ECO:0000256" key="4">
    <source>
        <dbReference type="ARBA" id="ARBA00022692"/>
    </source>
</evidence>
<dbReference type="InterPro" id="IPR022791">
    <property type="entry name" value="L-PG_synthase/AglD"/>
</dbReference>
<evidence type="ECO:0000256" key="2">
    <source>
        <dbReference type="ARBA" id="ARBA00011061"/>
    </source>
</evidence>
<feature type="transmembrane region" description="Helical" evidence="7">
    <location>
        <begin position="121"/>
        <end position="146"/>
    </location>
</feature>
<keyword evidence="4 7" id="KW-0812">Transmembrane</keyword>
<dbReference type="GO" id="GO:0005886">
    <property type="term" value="C:plasma membrane"/>
    <property type="evidence" value="ECO:0007669"/>
    <property type="project" value="UniProtKB-SubCell"/>
</dbReference>
<evidence type="ECO:0000256" key="6">
    <source>
        <dbReference type="ARBA" id="ARBA00023136"/>
    </source>
</evidence>
<keyword evidence="6 7" id="KW-0472">Membrane</keyword>
<evidence type="ECO:0000256" key="5">
    <source>
        <dbReference type="ARBA" id="ARBA00022989"/>
    </source>
</evidence>
<feature type="transmembrane region" description="Helical" evidence="7">
    <location>
        <begin position="12"/>
        <end position="36"/>
    </location>
</feature>
<accession>A0ABD5R7B8</accession>
<dbReference type="PANTHER" id="PTHR39087:SF2">
    <property type="entry name" value="UPF0104 MEMBRANE PROTEIN MJ1595"/>
    <property type="match status" value="1"/>
</dbReference>
<reference evidence="8 9" key="1">
    <citation type="journal article" date="2019" name="Int. J. Syst. Evol. Microbiol.">
        <title>The Global Catalogue of Microorganisms (GCM) 10K type strain sequencing project: providing services to taxonomists for standard genome sequencing and annotation.</title>
        <authorList>
            <consortium name="The Broad Institute Genomics Platform"/>
            <consortium name="The Broad Institute Genome Sequencing Center for Infectious Disease"/>
            <person name="Wu L."/>
            <person name="Ma J."/>
        </authorList>
    </citation>
    <scope>NUCLEOTIDE SEQUENCE [LARGE SCALE GENOMIC DNA]</scope>
    <source>
        <strain evidence="8 9">CGMCC 1.12237</strain>
    </source>
</reference>
<gene>
    <name evidence="8" type="ORF">ACFPJ5_03325</name>
</gene>
<dbReference type="RefSeq" id="WP_227228703.1">
    <property type="nucleotide sequence ID" value="NZ_JAJCVJ010000001.1"/>
</dbReference>
<evidence type="ECO:0000313" key="9">
    <source>
        <dbReference type="Proteomes" id="UP001596201"/>
    </source>
</evidence>